<feature type="domain" description="Ground-like" evidence="1">
    <location>
        <begin position="7"/>
        <end position="89"/>
    </location>
</feature>
<dbReference type="OrthoDB" id="5831900at2759"/>
<dbReference type="Proteomes" id="UP000605970">
    <property type="component" value="Unassembled WGS sequence"/>
</dbReference>
<sequence length="102" mass="11973">MEMIVNLMCCNAQLEENMNKAYNKFIQNNPNINKCNIQKIANIIQQSSENYFNKTFETIVGLNDYVSKSHFFSNYICKIKRNDKYILAYATPQGELEKNNIF</sequence>
<name>A0A8T0A3Z8_9BILA</name>
<dbReference type="PANTHER" id="PTHR31967:SF20">
    <property type="entry name" value="GROUND-LIKE DOMAIN-CONTAINING PROTEIN"/>
    <property type="match status" value="1"/>
</dbReference>
<dbReference type="Pfam" id="PF04155">
    <property type="entry name" value="Ground-like"/>
    <property type="match status" value="1"/>
</dbReference>
<accession>A0A8T0A3Z8</accession>
<comment type="caution">
    <text evidence="2">The sequence shown here is derived from an EMBL/GenBank/DDBJ whole genome shotgun (WGS) entry which is preliminary data.</text>
</comment>
<dbReference type="EMBL" id="JABEBT010000002">
    <property type="protein sequence ID" value="KAF7640095.1"/>
    <property type="molecule type" value="Genomic_DNA"/>
</dbReference>
<dbReference type="PANTHER" id="PTHR31967">
    <property type="entry name" value="GROUNDHOG (HEDGEHOG-LIKE FAMILY)-RELATED"/>
    <property type="match status" value="1"/>
</dbReference>
<organism evidence="2 3">
    <name type="scientific">Meloidogyne graminicola</name>
    <dbReference type="NCBI Taxonomy" id="189291"/>
    <lineage>
        <taxon>Eukaryota</taxon>
        <taxon>Metazoa</taxon>
        <taxon>Ecdysozoa</taxon>
        <taxon>Nematoda</taxon>
        <taxon>Chromadorea</taxon>
        <taxon>Rhabditida</taxon>
        <taxon>Tylenchina</taxon>
        <taxon>Tylenchomorpha</taxon>
        <taxon>Tylenchoidea</taxon>
        <taxon>Meloidogynidae</taxon>
        <taxon>Meloidogyninae</taxon>
        <taxon>Meloidogyne</taxon>
    </lineage>
</organism>
<evidence type="ECO:0000313" key="2">
    <source>
        <dbReference type="EMBL" id="KAF7640095.1"/>
    </source>
</evidence>
<dbReference type="InterPro" id="IPR007284">
    <property type="entry name" value="Ground-like_dom"/>
</dbReference>
<dbReference type="AlphaFoldDB" id="A0A8T0A3Z8"/>
<protein>
    <submittedName>
        <fullName evidence="2">G_PROTEIN_RECEP_F1_2 domain-containing protein</fullName>
    </submittedName>
</protein>
<keyword evidence="3" id="KW-1185">Reference proteome</keyword>
<gene>
    <name evidence="2" type="ORF">Mgra_00000541</name>
</gene>
<proteinExistence type="predicted"/>
<reference evidence="2" key="1">
    <citation type="journal article" date="2020" name="Ecol. Evol.">
        <title>Genome structure and content of the rice root-knot nematode (Meloidogyne graminicola).</title>
        <authorList>
            <person name="Phan N.T."/>
            <person name="Danchin E.G.J."/>
            <person name="Klopp C."/>
            <person name="Perfus-Barbeoch L."/>
            <person name="Kozlowski D.K."/>
            <person name="Koutsovoulos G.D."/>
            <person name="Lopez-Roques C."/>
            <person name="Bouchez O."/>
            <person name="Zahm M."/>
            <person name="Besnard G."/>
            <person name="Bellafiore S."/>
        </authorList>
    </citation>
    <scope>NUCLEOTIDE SEQUENCE</scope>
    <source>
        <strain evidence="2">VN-18</strain>
    </source>
</reference>
<evidence type="ECO:0000313" key="3">
    <source>
        <dbReference type="Proteomes" id="UP000605970"/>
    </source>
</evidence>
<evidence type="ECO:0000259" key="1">
    <source>
        <dbReference type="Pfam" id="PF04155"/>
    </source>
</evidence>